<dbReference type="RefSeq" id="WP_211354324.1">
    <property type="nucleotide sequence ID" value="NZ_BAABIJ010000001.1"/>
</dbReference>
<dbReference type="InterPro" id="IPR015987">
    <property type="entry name" value="UCP022704"/>
</dbReference>
<reference evidence="1 2" key="1">
    <citation type="journal article" date="2013" name="Stand. Genomic Sci.">
        <title>Genomic Encyclopedia of Type Strains, Phase I: The one thousand microbial genomes (KMG-I) project.</title>
        <authorList>
            <person name="Kyrpides N.C."/>
            <person name="Woyke T."/>
            <person name="Eisen J.A."/>
            <person name="Garrity G."/>
            <person name="Lilburn T.G."/>
            <person name="Beck B.J."/>
            <person name="Whitman W.B."/>
            <person name="Hugenholtz P."/>
            <person name="Klenk H.P."/>
        </authorList>
    </citation>
    <scope>NUCLEOTIDE SEQUENCE [LARGE SCALE GENOMIC DNA]</scope>
    <source>
        <strain evidence="1 2">DSM 45044</strain>
    </source>
</reference>
<evidence type="ECO:0008006" key="3">
    <source>
        <dbReference type="Google" id="ProtNLM"/>
    </source>
</evidence>
<dbReference type="PANTHER" id="PTHR35332:SF2">
    <property type="entry name" value="REGULATION OF ENOLASE PROTEIN 1"/>
    <property type="match status" value="1"/>
</dbReference>
<proteinExistence type="predicted"/>
<dbReference type="Gene3D" id="2.60.120.200">
    <property type="match status" value="1"/>
</dbReference>
<organism evidence="1 2">
    <name type="scientific">Stackebrandtia albiflava</name>
    <dbReference type="NCBI Taxonomy" id="406432"/>
    <lineage>
        <taxon>Bacteria</taxon>
        <taxon>Bacillati</taxon>
        <taxon>Actinomycetota</taxon>
        <taxon>Actinomycetes</taxon>
        <taxon>Glycomycetales</taxon>
        <taxon>Glycomycetaceae</taxon>
        <taxon>Stackebrandtia</taxon>
    </lineage>
</organism>
<dbReference type="EMBL" id="VLLL01000005">
    <property type="protein sequence ID" value="TWJ15737.1"/>
    <property type="molecule type" value="Genomic_DNA"/>
</dbReference>
<protein>
    <recommendedName>
        <fullName evidence="3">DUF1349 domain-containing protein</fullName>
    </recommendedName>
</protein>
<comment type="caution">
    <text evidence="1">The sequence shown here is derived from an EMBL/GenBank/DDBJ whole genome shotgun (WGS) entry which is preliminary data.</text>
</comment>
<sequence length="200" mass="22167">MDTPDRIDWSQARWLNPPLRSHVDGGDLLITTDDRTDFWRVTGYGFTHHNGHALLTPLPEGTAVEVDFDADFSELYDQAGAMVYTDEFTWLKAGIEYTDDAPHLGAVVTRGMSDWSMAPVPEWRGHRITVRVSRRSDAVTVRARRAGESWRMVRLAPLDPTAPAAAGPFCCSPLRAGLQVRFTGFRLTSADTGIHDDPAG</sequence>
<evidence type="ECO:0000313" key="2">
    <source>
        <dbReference type="Proteomes" id="UP000321617"/>
    </source>
</evidence>
<name>A0A562VD30_9ACTN</name>
<accession>A0A562VD30</accession>
<dbReference type="InterPro" id="IPR009784">
    <property type="entry name" value="DUF1349"/>
</dbReference>
<dbReference type="AlphaFoldDB" id="A0A562VD30"/>
<evidence type="ECO:0000313" key="1">
    <source>
        <dbReference type="EMBL" id="TWJ15737.1"/>
    </source>
</evidence>
<dbReference type="Proteomes" id="UP000321617">
    <property type="component" value="Unassembled WGS sequence"/>
</dbReference>
<keyword evidence="2" id="KW-1185">Reference proteome</keyword>
<dbReference type="PIRSF" id="PIRSF022704">
    <property type="entry name" value="UCP022704"/>
    <property type="match status" value="1"/>
</dbReference>
<dbReference type="InterPro" id="IPR013320">
    <property type="entry name" value="ConA-like_dom_sf"/>
</dbReference>
<gene>
    <name evidence="1" type="ORF">LX16_1451</name>
</gene>
<dbReference type="Pfam" id="PF07081">
    <property type="entry name" value="DUF1349"/>
    <property type="match status" value="1"/>
</dbReference>
<dbReference type="PANTHER" id="PTHR35332">
    <property type="entry name" value="REGULATION OF ENOLASE PROTEIN 1"/>
    <property type="match status" value="1"/>
</dbReference>
<dbReference type="SUPFAM" id="SSF49899">
    <property type="entry name" value="Concanavalin A-like lectins/glucanases"/>
    <property type="match status" value="1"/>
</dbReference>